<evidence type="ECO:0000256" key="1">
    <source>
        <dbReference type="SAM" id="MobiDB-lite"/>
    </source>
</evidence>
<sequence>MAPSEHENAQNDTETEPKSQTEEAPEFSPSHITLETFNDLLARYPTTVETVIRRKETAKALNAATAREKRTRAKEKKPASAADFDAVQPTLTAAEKQYIDRQVRAYLALDGFRYGTLPARVRERATAAAPATAETDAGPYLEKDEVVQLMEWKLYVDHLFHPPKGKPYDIDSNRKHGVYRPTLLGLVRSNPAGLIRRTTASAFNAVPVPDPAAELAYADAESEDLDSAFPKQSLDALTAPLRGVGPATASLILSVATESAPFYSDDVFLWLCLGVFPFAPAAAAEEGGETKGAASKRIRPNGELNVKYNLHEYRLLWEAVQRLRARLAARSSDAEAVSCADVEKVAFVLRHFDASECSVGDGPASAQEVEGTKRKPDQDVQAGEERSERSSKRRR</sequence>
<evidence type="ECO:0000313" key="3">
    <source>
        <dbReference type="Proteomes" id="UP000215289"/>
    </source>
</evidence>
<proteinExistence type="predicted"/>
<dbReference type="STRING" id="1245748.A0A3R7JGB4"/>
<feature type="compositionally biased region" description="Basic and acidic residues" evidence="1">
    <location>
        <begin position="370"/>
        <end position="395"/>
    </location>
</feature>
<gene>
    <name evidence="2" type="ORF">CFD26_101270</name>
</gene>
<dbReference type="PANTHER" id="PTHR21521">
    <property type="entry name" value="AMUN, ISOFORM A"/>
    <property type="match status" value="1"/>
</dbReference>
<feature type="region of interest" description="Disordered" evidence="1">
    <location>
        <begin position="63"/>
        <end position="82"/>
    </location>
</feature>
<dbReference type="AlphaFoldDB" id="A0A3R7JGB4"/>
<protein>
    <submittedName>
        <fullName evidence="2">Uncharacterized protein</fullName>
    </submittedName>
</protein>
<dbReference type="EMBL" id="NIDN02000083">
    <property type="protein sequence ID" value="RLL97259.1"/>
    <property type="molecule type" value="Genomic_DNA"/>
</dbReference>
<feature type="compositionally biased region" description="Basic and acidic residues" evidence="1">
    <location>
        <begin position="1"/>
        <end position="21"/>
    </location>
</feature>
<dbReference type="PANTHER" id="PTHR21521:SF0">
    <property type="entry name" value="AMUN, ISOFORM A"/>
    <property type="match status" value="1"/>
</dbReference>
<accession>A0A3R7JGB4</accession>
<reference evidence="2 3" key="1">
    <citation type="submission" date="2018-08" db="EMBL/GenBank/DDBJ databases">
        <title>Draft genome sequences of two Aspergillus turcosus clinical strains isolated from bronchoalveolar lavage fluid: one azole-susceptible and the other azole-resistant.</title>
        <authorList>
            <person name="Parent-Michaud M."/>
            <person name="Dufresne P.J."/>
            <person name="Fournier E."/>
            <person name="Martineau C."/>
            <person name="Moreira S."/>
            <person name="Perkins V."/>
            <person name="De Repentigny L."/>
            <person name="Dufresne S.F."/>
        </authorList>
    </citation>
    <scope>NUCLEOTIDE SEQUENCE [LARGE SCALE GENOMIC DNA]</scope>
    <source>
        <strain evidence="2">HMR AF 1038</strain>
    </source>
</reference>
<keyword evidence="3" id="KW-1185">Reference proteome</keyword>
<feature type="region of interest" description="Disordered" evidence="1">
    <location>
        <begin position="357"/>
        <end position="395"/>
    </location>
</feature>
<dbReference type="OrthoDB" id="8249012at2759"/>
<dbReference type="Proteomes" id="UP000215289">
    <property type="component" value="Unassembled WGS sequence"/>
</dbReference>
<name>A0A3R7JGB4_9EURO</name>
<comment type="caution">
    <text evidence="2">The sequence shown here is derived from an EMBL/GenBank/DDBJ whole genome shotgun (WGS) entry which is preliminary data.</text>
</comment>
<feature type="region of interest" description="Disordered" evidence="1">
    <location>
        <begin position="1"/>
        <end position="32"/>
    </location>
</feature>
<organism evidence="2 3">
    <name type="scientific">Aspergillus turcosus</name>
    <dbReference type="NCBI Taxonomy" id="1245748"/>
    <lineage>
        <taxon>Eukaryota</taxon>
        <taxon>Fungi</taxon>
        <taxon>Dikarya</taxon>
        <taxon>Ascomycota</taxon>
        <taxon>Pezizomycotina</taxon>
        <taxon>Eurotiomycetes</taxon>
        <taxon>Eurotiomycetidae</taxon>
        <taxon>Eurotiales</taxon>
        <taxon>Aspergillaceae</taxon>
        <taxon>Aspergillus</taxon>
        <taxon>Aspergillus subgen. Fumigati</taxon>
    </lineage>
</organism>
<evidence type="ECO:0000313" key="2">
    <source>
        <dbReference type="EMBL" id="RLL97259.1"/>
    </source>
</evidence>